<evidence type="ECO:0000313" key="1">
    <source>
        <dbReference type="EMBL" id="KAI4334062.1"/>
    </source>
</evidence>
<keyword evidence="2" id="KW-1185">Reference proteome</keyword>
<sequence length="581" mass="67066">MSTKLMAISSVRISTREPSSLTSSWPCTYQSSRISLQMSKSTTLYSKSAALNHEVLTHPLDRDSKSLSELQCRIQKLLRNSADPKGTVKLIDTVQRLGITHHFQEEIDSLLEHMYISEWDAGEDLFATALQFRLLRHNGFPVSADVFKKFMHKMRNYKDTWGMLSLYEASHMGTEEEDILVEAMELTREHLLESIPHLNPQVGRDVSGSLTLPRQFRMARLEARNYIDEYSQENNHIIALLDLAKLDYNMLQSLHQRELAHIIRWWKELGLVDKLGFARDRPTECFLWAVGIFPDSHYSSCRIELTKTVCILLVMDDIFDTYGSFHELVHFTEATKRHALLIFLYLYVTEKWDLDAMEHLPEYMKICYMALYNTTNEISYRVLKEHGWTVVSHLKKTWIDIFEAYLAEAKWFNSGYIPKFEEYLVNGVTSSGSYMALVHSFFLIGDGLSRESVSTMRPYPRLFSCSGEILRLWDDLGTSSEEQERGGDGACSIQCHMRENNISDERQGREYVRQLIRKLWMELNGLAMSSTALPPSIAKASVNMARTAQVIYQHGDDRSGYSVDDYVQALLFTPFHFQDPS</sequence>
<reference evidence="1 2" key="1">
    <citation type="journal article" date="2022" name="DNA Res.">
        <title>Chromosomal-level genome assembly of the orchid tree Bauhinia variegata (Leguminosae; Cercidoideae) supports the allotetraploid origin hypothesis of Bauhinia.</title>
        <authorList>
            <person name="Zhong Y."/>
            <person name="Chen Y."/>
            <person name="Zheng D."/>
            <person name="Pang J."/>
            <person name="Liu Y."/>
            <person name="Luo S."/>
            <person name="Meng S."/>
            <person name="Qian L."/>
            <person name="Wei D."/>
            <person name="Dai S."/>
            <person name="Zhou R."/>
        </authorList>
    </citation>
    <scope>NUCLEOTIDE SEQUENCE [LARGE SCALE GENOMIC DNA]</scope>
    <source>
        <strain evidence="1">BV-YZ2020</strain>
    </source>
</reference>
<accession>A0ACB9NC67</accession>
<protein>
    <submittedName>
        <fullName evidence="1">Uncharacterized protein</fullName>
    </submittedName>
</protein>
<organism evidence="1 2">
    <name type="scientific">Bauhinia variegata</name>
    <name type="common">Purple orchid tree</name>
    <name type="synonym">Phanera variegata</name>
    <dbReference type="NCBI Taxonomy" id="167791"/>
    <lineage>
        <taxon>Eukaryota</taxon>
        <taxon>Viridiplantae</taxon>
        <taxon>Streptophyta</taxon>
        <taxon>Embryophyta</taxon>
        <taxon>Tracheophyta</taxon>
        <taxon>Spermatophyta</taxon>
        <taxon>Magnoliopsida</taxon>
        <taxon>eudicotyledons</taxon>
        <taxon>Gunneridae</taxon>
        <taxon>Pentapetalae</taxon>
        <taxon>rosids</taxon>
        <taxon>fabids</taxon>
        <taxon>Fabales</taxon>
        <taxon>Fabaceae</taxon>
        <taxon>Cercidoideae</taxon>
        <taxon>Cercideae</taxon>
        <taxon>Bauhiniinae</taxon>
        <taxon>Bauhinia</taxon>
    </lineage>
</organism>
<dbReference type="EMBL" id="CM039432">
    <property type="protein sequence ID" value="KAI4334062.1"/>
    <property type="molecule type" value="Genomic_DNA"/>
</dbReference>
<comment type="caution">
    <text evidence="1">The sequence shown here is derived from an EMBL/GenBank/DDBJ whole genome shotgun (WGS) entry which is preliminary data.</text>
</comment>
<gene>
    <name evidence="1" type="ORF">L6164_018800</name>
</gene>
<dbReference type="Proteomes" id="UP000828941">
    <property type="component" value="Chromosome 7"/>
</dbReference>
<evidence type="ECO:0000313" key="2">
    <source>
        <dbReference type="Proteomes" id="UP000828941"/>
    </source>
</evidence>
<proteinExistence type="predicted"/>
<name>A0ACB9NC67_BAUVA</name>